<evidence type="ECO:0000313" key="2">
    <source>
        <dbReference type="EMBL" id="MFH4982172.1"/>
    </source>
</evidence>
<sequence length="112" mass="12748">MGNIGFKEERYEVHWPRTYRKLNLPTNCALVWGRLRSTCNRLRHNAAPIQRYDGIIKAQEDIGIIEPHQPILISEETTVMLLIVYDASASTGNNSASLNNALSHDRTFPKQT</sequence>
<comment type="caution">
    <text evidence="2">The sequence shown here is derived from an EMBL/GenBank/DDBJ whole genome shotgun (WGS) entry which is preliminary data.</text>
</comment>
<evidence type="ECO:0000256" key="1">
    <source>
        <dbReference type="SAM" id="MobiDB-lite"/>
    </source>
</evidence>
<keyword evidence="3" id="KW-1185">Reference proteome</keyword>
<dbReference type="Proteomes" id="UP001608902">
    <property type="component" value="Unassembled WGS sequence"/>
</dbReference>
<evidence type="ECO:0000313" key="3">
    <source>
        <dbReference type="Proteomes" id="UP001608902"/>
    </source>
</evidence>
<gene>
    <name evidence="2" type="ORF">AB6A40_008881</name>
</gene>
<feature type="region of interest" description="Disordered" evidence="1">
    <location>
        <begin position="91"/>
        <end position="112"/>
    </location>
</feature>
<accession>A0ABD6EZH5</accession>
<protein>
    <submittedName>
        <fullName evidence="2">Uncharacterized protein</fullName>
    </submittedName>
</protein>
<feature type="compositionally biased region" description="Basic and acidic residues" evidence="1">
    <location>
        <begin position="103"/>
        <end position="112"/>
    </location>
</feature>
<dbReference type="AlphaFoldDB" id="A0ABD6EZH5"/>
<feature type="compositionally biased region" description="Low complexity" evidence="1">
    <location>
        <begin position="91"/>
        <end position="102"/>
    </location>
</feature>
<reference evidence="2 3" key="1">
    <citation type="submission" date="2024-08" db="EMBL/GenBank/DDBJ databases">
        <title>Gnathostoma spinigerum genome.</title>
        <authorList>
            <person name="Gonzalez-Bertolin B."/>
            <person name="Monzon S."/>
            <person name="Zaballos A."/>
            <person name="Jimenez P."/>
            <person name="Dekumyoy P."/>
            <person name="Varona S."/>
            <person name="Cuesta I."/>
            <person name="Sumanam S."/>
            <person name="Adisakwattana P."/>
            <person name="Gasser R.B."/>
            <person name="Hernandez-Gonzalez A."/>
            <person name="Young N.D."/>
            <person name="Perteguer M.J."/>
        </authorList>
    </citation>
    <scope>NUCLEOTIDE SEQUENCE [LARGE SCALE GENOMIC DNA]</scope>
    <source>
        <strain evidence="2">AL3</strain>
        <tissue evidence="2">Liver</tissue>
    </source>
</reference>
<name>A0ABD6EZH5_9BILA</name>
<dbReference type="EMBL" id="JBGFUD010008647">
    <property type="protein sequence ID" value="MFH4982172.1"/>
    <property type="molecule type" value="Genomic_DNA"/>
</dbReference>
<proteinExistence type="predicted"/>
<organism evidence="2 3">
    <name type="scientific">Gnathostoma spinigerum</name>
    <dbReference type="NCBI Taxonomy" id="75299"/>
    <lineage>
        <taxon>Eukaryota</taxon>
        <taxon>Metazoa</taxon>
        <taxon>Ecdysozoa</taxon>
        <taxon>Nematoda</taxon>
        <taxon>Chromadorea</taxon>
        <taxon>Rhabditida</taxon>
        <taxon>Spirurina</taxon>
        <taxon>Gnathostomatomorpha</taxon>
        <taxon>Gnathostomatoidea</taxon>
        <taxon>Gnathostomatidae</taxon>
        <taxon>Gnathostoma</taxon>
    </lineage>
</organism>